<organism evidence="1 2">
    <name type="scientific">Deinococcus carri</name>
    <dbReference type="NCBI Taxonomy" id="1211323"/>
    <lineage>
        <taxon>Bacteria</taxon>
        <taxon>Thermotogati</taxon>
        <taxon>Deinococcota</taxon>
        <taxon>Deinococci</taxon>
        <taxon>Deinococcales</taxon>
        <taxon>Deinococcaceae</taxon>
        <taxon>Deinococcus</taxon>
    </lineage>
</organism>
<evidence type="ECO:0008006" key="3">
    <source>
        <dbReference type="Google" id="ProtNLM"/>
    </source>
</evidence>
<evidence type="ECO:0000313" key="1">
    <source>
        <dbReference type="EMBL" id="GAA5512246.1"/>
    </source>
</evidence>
<dbReference type="EMBL" id="BAABRP010000001">
    <property type="protein sequence ID" value="GAA5512246.1"/>
    <property type="molecule type" value="Genomic_DNA"/>
</dbReference>
<reference evidence="1 2" key="1">
    <citation type="submission" date="2024-02" db="EMBL/GenBank/DDBJ databases">
        <title>Deinococcus carri NBRC 110142.</title>
        <authorList>
            <person name="Ichikawa N."/>
            <person name="Katano-Makiyama Y."/>
            <person name="Hidaka K."/>
        </authorList>
    </citation>
    <scope>NUCLEOTIDE SEQUENCE [LARGE SCALE GENOMIC DNA]</scope>
    <source>
        <strain evidence="1 2">NBRC 110142</strain>
    </source>
</reference>
<keyword evidence="2" id="KW-1185">Reference proteome</keyword>
<evidence type="ECO:0000313" key="2">
    <source>
        <dbReference type="Proteomes" id="UP001401887"/>
    </source>
</evidence>
<proteinExistence type="predicted"/>
<dbReference type="Gene3D" id="3.30.460.10">
    <property type="entry name" value="Beta Polymerase, domain 2"/>
    <property type="match status" value="1"/>
</dbReference>
<dbReference type="Proteomes" id="UP001401887">
    <property type="component" value="Unassembled WGS sequence"/>
</dbReference>
<accession>A0ABP9W587</accession>
<dbReference type="RefSeq" id="WP_345461679.1">
    <property type="nucleotide sequence ID" value="NZ_BAABRP010000001.1"/>
</dbReference>
<dbReference type="InterPro" id="IPR043519">
    <property type="entry name" value="NT_sf"/>
</dbReference>
<protein>
    <recommendedName>
        <fullName evidence="3">Nucleotidyltransferase domain-containing protein</fullName>
    </recommendedName>
</protein>
<gene>
    <name evidence="1" type="ORF">Dcar01_00960</name>
</gene>
<sequence length="234" mass="25697">MPDAAQNRLEAALPAALARVVATPGVYAVLWCGSAARGEADVHSDLDFHALVKGDHRWRSSLMVEGVPVEVFHNPPRKVRAMFAEPDHASVAMFAQGRVLVDHPDLAALVEEARTLLAAGPTPRPLTPFQRHMLLDEVVEARSTQADPMHAFHVVNAAARLVRALYATRGWWEVKPRHWLTDLTEKDLQVAHHLHTALNAPRPAERQTALEALALCVLESLNYGESATDPEPVP</sequence>
<dbReference type="SUPFAM" id="SSF81301">
    <property type="entry name" value="Nucleotidyltransferase"/>
    <property type="match status" value="1"/>
</dbReference>
<comment type="caution">
    <text evidence="1">The sequence shown here is derived from an EMBL/GenBank/DDBJ whole genome shotgun (WGS) entry which is preliminary data.</text>
</comment>
<name>A0ABP9W587_9DEIO</name>